<dbReference type="EMBL" id="RBAH01000042">
    <property type="protein sequence ID" value="RKN64428.1"/>
    <property type="molecule type" value="Genomic_DNA"/>
</dbReference>
<accession>A0A3B0AVU2</accession>
<dbReference type="RefSeq" id="WP_205127149.1">
    <property type="nucleotide sequence ID" value="NZ_RBAH01000042.1"/>
</dbReference>
<organism evidence="1 2">
    <name type="scientific">Paenibacillus ginsengarvi</name>
    <dbReference type="NCBI Taxonomy" id="400777"/>
    <lineage>
        <taxon>Bacteria</taxon>
        <taxon>Bacillati</taxon>
        <taxon>Bacillota</taxon>
        <taxon>Bacilli</taxon>
        <taxon>Bacillales</taxon>
        <taxon>Paenibacillaceae</taxon>
        <taxon>Paenibacillus</taxon>
    </lineage>
</organism>
<gene>
    <name evidence="1" type="ORF">D7M11_33760</name>
</gene>
<feature type="non-terminal residue" evidence="1">
    <location>
        <position position="1"/>
    </location>
</feature>
<sequence length="75" mass="8602">INYQSEFRGVGFLLPKTCVSGGLRKDNTLQAAFSHPINFQDRRFNFAKAVKRSASFCNKKSHRLRRVIQRGKGFV</sequence>
<proteinExistence type="predicted"/>
<keyword evidence="2" id="KW-1185">Reference proteome</keyword>
<comment type="caution">
    <text evidence="1">The sequence shown here is derived from an EMBL/GenBank/DDBJ whole genome shotgun (WGS) entry which is preliminary data.</text>
</comment>
<reference evidence="1 2" key="1">
    <citation type="journal article" date="2007" name="Int. J. Syst. Evol. Microbiol.">
        <title>Paenibacillus ginsengarvi sp. nov., isolated from soil from ginseng cultivation.</title>
        <authorList>
            <person name="Yoon M.H."/>
            <person name="Ten L.N."/>
            <person name="Im W.T."/>
        </authorList>
    </citation>
    <scope>NUCLEOTIDE SEQUENCE [LARGE SCALE GENOMIC DNA]</scope>
    <source>
        <strain evidence="1 2">KCTC 13059</strain>
    </source>
</reference>
<name>A0A3B0AVU2_9BACL</name>
<evidence type="ECO:0000313" key="1">
    <source>
        <dbReference type="EMBL" id="RKN64428.1"/>
    </source>
</evidence>
<protein>
    <submittedName>
        <fullName evidence="1">Uncharacterized protein</fullName>
    </submittedName>
</protein>
<evidence type="ECO:0000313" key="2">
    <source>
        <dbReference type="Proteomes" id="UP000282311"/>
    </source>
</evidence>
<dbReference type="AlphaFoldDB" id="A0A3B0AVU2"/>
<dbReference type="Proteomes" id="UP000282311">
    <property type="component" value="Unassembled WGS sequence"/>
</dbReference>